<dbReference type="EnsemblBacteria" id="ABY34560">
    <property type="protein sequence ID" value="ABY34560"/>
    <property type="gene ID" value="Caur_1332"/>
</dbReference>
<dbReference type="Proteomes" id="UP000002008">
    <property type="component" value="Chromosome"/>
</dbReference>
<keyword evidence="1" id="KW-0472">Membrane</keyword>
<protein>
    <submittedName>
        <fullName evidence="2">Glucitol operon activator</fullName>
    </submittedName>
</protein>
<evidence type="ECO:0000313" key="3">
    <source>
        <dbReference type="Proteomes" id="UP000002008"/>
    </source>
</evidence>
<dbReference type="InterPro" id="IPR009693">
    <property type="entry name" value="Glucitol_operon_activator"/>
</dbReference>
<feature type="transmembrane region" description="Helical" evidence="1">
    <location>
        <begin position="12"/>
        <end position="32"/>
    </location>
</feature>
<sequence>MGGDMQPIDITASTIILGLAAAWILQLFLSYFQLRQFYGRVSQLRRSGRLVSVGMAGSAWRRRQYAILVVDPETNEICHCEQLSGWTVLARLKPLPGLEGINVRDLLDESISLPRHIHPKLVLALRNAAQHIVEFKARQIEERDQTFVESTPSAETTSLRN</sequence>
<evidence type="ECO:0000313" key="2">
    <source>
        <dbReference type="EMBL" id="ABY34560.1"/>
    </source>
</evidence>
<organism evidence="2 3">
    <name type="scientific">Chloroflexus aurantiacus (strain ATCC 29366 / DSM 635 / J-10-fl)</name>
    <dbReference type="NCBI Taxonomy" id="324602"/>
    <lineage>
        <taxon>Bacteria</taxon>
        <taxon>Bacillati</taxon>
        <taxon>Chloroflexota</taxon>
        <taxon>Chloroflexia</taxon>
        <taxon>Chloroflexales</taxon>
        <taxon>Chloroflexineae</taxon>
        <taxon>Chloroflexaceae</taxon>
        <taxon>Chloroflexus</taxon>
    </lineage>
</organism>
<keyword evidence="3" id="KW-1185">Reference proteome</keyword>
<keyword evidence="1" id="KW-0812">Transmembrane</keyword>
<dbReference type="HOGENOM" id="CLU_1674792_0_0_0"/>
<dbReference type="EMBL" id="CP000909">
    <property type="protein sequence ID" value="ABY34560.1"/>
    <property type="molecule type" value="Genomic_DNA"/>
</dbReference>
<keyword evidence="1" id="KW-1133">Transmembrane helix</keyword>
<accession>A9W9S4</accession>
<proteinExistence type="predicted"/>
<reference evidence="3" key="1">
    <citation type="journal article" date="2011" name="BMC Genomics">
        <title>Complete genome sequence of the filamentous anoxygenic phototrophic bacterium Chloroflexus aurantiacus.</title>
        <authorList>
            <person name="Tang K.H."/>
            <person name="Barry K."/>
            <person name="Chertkov O."/>
            <person name="Dalin E."/>
            <person name="Han C.S."/>
            <person name="Hauser L.J."/>
            <person name="Honchak B.M."/>
            <person name="Karbach L.E."/>
            <person name="Land M.L."/>
            <person name="Lapidus A."/>
            <person name="Larimer F.W."/>
            <person name="Mikhailova N."/>
            <person name="Pitluck S."/>
            <person name="Pierson B.K."/>
            <person name="Blankenship R.E."/>
        </authorList>
    </citation>
    <scope>NUCLEOTIDE SEQUENCE [LARGE SCALE GENOMIC DNA]</scope>
    <source>
        <strain evidence="3">ATCC 29366 / DSM 635 / J-10-fl</strain>
    </source>
</reference>
<dbReference type="KEGG" id="cau:Caur_1332"/>
<dbReference type="AlphaFoldDB" id="A9W9S4"/>
<evidence type="ECO:0000256" key="1">
    <source>
        <dbReference type="SAM" id="Phobius"/>
    </source>
</evidence>
<dbReference type="STRING" id="324602.Caur_1332"/>
<name>A9W9S4_CHLAA</name>
<dbReference type="Pfam" id="PF06923">
    <property type="entry name" value="GutM"/>
    <property type="match status" value="1"/>
</dbReference>
<dbReference type="InParanoid" id="A9W9S4"/>
<gene>
    <name evidence="2" type="ordered locus">Caur_1332</name>
</gene>